<comment type="caution">
    <text evidence="5">The sequence shown here is derived from an EMBL/GenBank/DDBJ whole genome shotgun (WGS) entry which is preliminary data.</text>
</comment>
<dbReference type="PANTHER" id="PTHR37984:SF5">
    <property type="entry name" value="PROTEIN NYNRIN-LIKE"/>
    <property type="match status" value="1"/>
</dbReference>
<organism evidence="5 6">
    <name type="scientific">Electrophorus voltai</name>
    <dbReference type="NCBI Taxonomy" id="2609070"/>
    <lineage>
        <taxon>Eukaryota</taxon>
        <taxon>Metazoa</taxon>
        <taxon>Chordata</taxon>
        <taxon>Craniata</taxon>
        <taxon>Vertebrata</taxon>
        <taxon>Euteleostomi</taxon>
        <taxon>Actinopterygii</taxon>
        <taxon>Neopterygii</taxon>
        <taxon>Teleostei</taxon>
        <taxon>Ostariophysi</taxon>
        <taxon>Gymnotiformes</taxon>
        <taxon>Gymnotoidei</taxon>
        <taxon>Gymnotidae</taxon>
        <taxon>Electrophorus</taxon>
    </lineage>
</organism>
<comment type="similarity">
    <text evidence="1">Belongs to the beta type-B retroviral polymerase family. HERV class-II K(HML-2) pol subfamily.</text>
</comment>
<evidence type="ECO:0000256" key="2">
    <source>
        <dbReference type="ARBA" id="ARBA00012180"/>
    </source>
</evidence>
<dbReference type="InterPro" id="IPR043502">
    <property type="entry name" value="DNA/RNA_pol_sf"/>
</dbReference>
<dbReference type="Gene3D" id="3.10.10.10">
    <property type="entry name" value="HIV Type 1 Reverse Transcriptase, subunit A, domain 1"/>
    <property type="match status" value="1"/>
</dbReference>
<name>A0AAD8ZSL7_9TELE</name>
<gene>
    <name evidence="5" type="ORF">P4O66_003831</name>
</gene>
<evidence type="ECO:0000313" key="6">
    <source>
        <dbReference type="Proteomes" id="UP001239994"/>
    </source>
</evidence>
<dbReference type="PROSITE" id="PS50878">
    <property type="entry name" value="RT_POL"/>
    <property type="match status" value="1"/>
</dbReference>
<dbReference type="FunFam" id="3.10.20.370:FF:000001">
    <property type="entry name" value="Retrovirus-related Pol polyprotein from transposon 17.6-like protein"/>
    <property type="match status" value="1"/>
</dbReference>
<keyword evidence="6" id="KW-1185">Reference proteome</keyword>
<dbReference type="PANTHER" id="PTHR37984">
    <property type="entry name" value="PROTEIN CBG26694"/>
    <property type="match status" value="1"/>
</dbReference>
<evidence type="ECO:0000256" key="3">
    <source>
        <dbReference type="ARBA" id="ARBA00023268"/>
    </source>
</evidence>
<feature type="domain" description="Reverse transcriptase" evidence="4">
    <location>
        <begin position="1"/>
        <end position="212"/>
    </location>
</feature>
<dbReference type="InterPro" id="IPR000477">
    <property type="entry name" value="RT_dom"/>
</dbReference>
<proteinExistence type="inferred from homology"/>
<keyword evidence="3" id="KW-0511">Multifunctional enzyme</keyword>
<dbReference type="CDD" id="cd01647">
    <property type="entry name" value="RT_LTR"/>
    <property type="match status" value="1"/>
</dbReference>
<dbReference type="Pfam" id="PF17919">
    <property type="entry name" value="RT_RNaseH_2"/>
    <property type="match status" value="1"/>
</dbReference>
<sequence>MQLPPHQEWDCAITIKEGAVPPRCRIYLLSQEEERTMVQYIKEALQQGYIHPTTSPESASVFFVKKKDGELLVQYPYPLPLVPAALEQLRGAWWFTKLDLRSAYKLIRVREGHEWKTAFSTSSSHYEYLVLAYDLATAPSVFQAYINDVLWEFLGRSAVAYIDNILMYSPSWDQHVHDIQAVLGTLLQNHLYCKLETCEFYRREVSFLGYVICEGSVRMQPCKVEAVMSWPRPRNRRELQCFLGFANFYHRFINSFSTLARPLTDLLCGPSKRIKWNSEVEKSFAELKAAFSTALVLQQPDPSKPFVVEIDASNVGVGVVLSQHKGEARQLKPTAYFSKKLSPAERNYGMGDRELLAMKLAFEEWRHWLEGA</sequence>
<protein>
    <recommendedName>
        <fullName evidence="2">ribonuclease H</fullName>
        <ecNumber evidence="2">3.1.26.4</ecNumber>
    </recommendedName>
</protein>
<dbReference type="InterPro" id="IPR041577">
    <property type="entry name" value="RT_RNaseH_2"/>
</dbReference>
<dbReference type="EMBL" id="JAROKS010000004">
    <property type="protein sequence ID" value="KAK1803891.1"/>
    <property type="molecule type" value="Genomic_DNA"/>
</dbReference>
<accession>A0AAD8ZSL7</accession>
<dbReference type="GO" id="GO:0004523">
    <property type="term" value="F:RNA-DNA hybrid ribonuclease activity"/>
    <property type="evidence" value="ECO:0007669"/>
    <property type="project" value="UniProtKB-EC"/>
</dbReference>
<dbReference type="AlphaFoldDB" id="A0AAD8ZSL7"/>
<dbReference type="InterPro" id="IPR050951">
    <property type="entry name" value="Retrovirus_Pol_polyprotein"/>
</dbReference>
<dbReference type="EC" id="3.1.26.4" evidence="2"/>
<dbReference type="Gene3D" id="3.10.20.370">
    <property type="match status" value="1"/>
</dbReference>
<dbReference type="Proteomes" id="UP001239994">
    <property type="component" value="Unassembled WGS sequence"/>
</dbReference>
<evidence type="ECO:0000259" key="4">
    <source>
        <dbReference type="PROSITE" id="PS50878"/>
    </source>
</evidence>
<dbReference type="FunFam" id="3.30.70.270:FF:000020">
    <property type="entry name" value="Transposon Tf2-6 polyprotein-like Protein"/>
    <property type="match status" value="1"/>
</dbReference>
<evidence type="ECO:0000256" key="1">
    <source>
        <dbReference type="ARBA" id="ARBA00010879"/>
    </source>
</evidence>
<dbReference type="Pfam" id="PF00078">
    <property type="entry name" value="RVT_1"/>
    <property type="match status" value="1"/>
</dbReference>
<evidence type="ECO:0000313" key="5">
    <source>
        <dbReference type="EMBL" id="KAK1803891.1"/>
    </source>
</evidence>
<dbReference type="InterPro" id="IPR043128">
    <property type="entry name" value="Rev_trsase/Diguanyl_cyclase"/>
</dbReference>
<reference evidence="5" key="1">
    <citation type="submission" date="2023-03" db="EMBL/GenBank/DDBJ databases">
        <title>Electrophorus voltai genome.</title>
        <authorList>
            <person name="Bian C."/>
        </authorList>
    </citation>
    <scope>NUCLEOTIDE SEQUENCE</scope>
    <source>
        <strain evidence="5">CB-2022</strain>
        <tissue evidence="5">Muscle</tissue>
    </source>
</reference>
<dbReference type="SUPFAM" id="SSF56672">
    <property type="entry name" value="DNA/RNA polymerases"/>
    <property type="match status" value="1"/>
</dbReference>
<dbReference type="Gene3D" id="3.30.70.270">
    <property type="match status" value="2"/>
</dbReference>